<protein>
    <recommendedName>
        <fullName evidence="8">AC transposase</fullName>
    </recommendedName>
</protein>
<dbReference type="GO" id="GO:0005634">
    <property type="term" value="C:nucleus"/>
    <property type="evidence" value="ECO:0007669"/>
    <property type="project" value="UniProtKB-SubCell"/>
</dbReference>
<keyword evidence="3" id="KW-0863">Zinc-finger</keyword>
<keyword evidence="7" id="KW-1185">Reference proteome</keyword>
<dbReference type="GO" id="GO:0008270">
    <property type="term" value="F:zinc ion binding"/>
    <property type="evidence" value="ECO:0007669"/>
    <property type="project" value="UniProtKB-KW"/>
</dbReference>
<reference evidence="6 7" key="1">
    <citation type="submission" date="2014-06" db="EMBL/GenBank/DDBJ databases">
        <title>Evolutionary Origins and Diversification of the Mycorrhizal Mutualists.</title>
        <authorList>
            <consortium name="DOE Joint Genome Institute"/>
            <consortium name="Mycorrhizal Genomics Consortium"/>
            <person name="Kohler A."/>
            <person name="Kuo A."/>
            <person name="Nagy L.G."/>
            <person name="Floudas D."/>
            <person name="Copeland A."/>
            <person name="Barry K.W."/>
            <person name="Cichocki N."/>
            <person name="Veneault-Fourrey C."/>
            <person name="LaButti K."/>
            <person name="Lindquist E.A."/>
            <person name="Lipzen A."/>
            <person name="Lundell T."/>
            <person name="Morin E."/>
            <person name="Murat C."/>
            <person name="Riley R."/>
            <person name="Ohm R."/>
            <person name="Sun H."/>
            <person name="Tunlid A."/>
            <person name="Henrissat B."/>
            <person name="Grigoriev I.V."/>
            <person name="Hibbett D.S."/>
            <person name="Martin F."/>
        </authorList>
    </citation>
    <scope>NUCLEOTIDE SEQUENCE [LARGE SCALE GENOMIC DNA]</scope>
    <source>
        <strain evidence="6 7">SS14</strain>
    </source>
</reference>
<dbReference type="EMBL" id="KN837214">
    <property type="protein sequence ID" value="KIJ33310.1"/>
    <property type="molecule type" value="Genomic_DNA"/>
</dbReference>
<sequence length="164" mass="18700">PERLKMAILKLITACDLPISLVEHTEFRELFRLLKSDLRSDEIPGHKGMVELINREFDAEKGAMKIRLQKAPGKISLTIDCWSSKAMQSYIAITAHYIITQTKGDAWELEEELFGFNEIEGQHTGHNLSDYIMKQLQEFGIHHKLGWITTDNATNNDTMLSTLA</sequence>
<dbReference type="PANTHER" id="PTHR46481">
    <property type="entry name" value="ZINC FINGER BED DOMAIN-CONTAINING PROTEIN 4"/>
    <property type="match status" value="1"/>
</dbReference>
<keyword evidence="2" id="KW-0479">Metal-binding</keyword>
<dbReference type="Proteomes" id="UP000054279">
    <property type="component" value="Unassembled WGS sequence"/>
</dbReference>
<proteinExistence type="predicted"/>
<dbReference type="PANTHER" id="PTHR46481:SF10">
    <property type="entry name" value="ZINC FINGER BED DOMAIN-CONTAINING PROTEIN 39"/>
    <property type="match status" value="1"/>
</dbReference>
<keyword evidence="4" id="KW-0862">Zinc</keyword>
<dbReference type="InterPro" id="IPR052035">
    <property type="entry name" value="ZnF_BED_domain_contain"/>
</dbReference>
<evidence type="ECO:0000256" key="4">
    <source>
        <dbReference type="ARBA" id="ARBA00022833"/>
    </source>
</evidence>
<dbReference type="OrthoDB" id="1607513at2759"/>
<organism evidence="6 7">
    <name type="scientific">Sphaerobolus stellatus (strain SS14)</name>
    <dbReference type="NCBI Taxonomy" id="990650"/>
    <lineage>
        <taxon>Eukaryota</taxon>
        <taxon>Fungi</taxon>
        <taxon>Dikarya</taxon>
        <taxon>Basidiomycota</taxon>
        <taxon>Agaricomycotina</taxon>
        <taxon>Agaricomycetes</taxon>
        <taxon>Phallomycetidae</taxon>
        <taxon>Geastrales</taxon>
        <taxon>Sphaerobolaceae</taxon>
        <taxon>Sphaerobolus</taxon>
    </lineage>
</organism>
<feature type="non-terminal residue" evidence="6">
    <location>
        <position position="1"/>
    </location>
</feature>
<evidence type="ECO:0008006" key="8">
    <source>
        <dbReference type="Google" id="ProtNLM"/>
    </source>
</evidence>
<name>A0A0C9V7A4_SPHS4</name>
<evidence type="ECO:0000313" key="7">
    <source>
        <dbReference type="Proteomes" id="UP000054279"/>
    </source>
</evidence>
<dbReference type="HOGENOM" id="CLU_1623003_0_0_1"/>
<evidence type="ECO:0000256" key="5">
    <source>
        <dbReference type="ARBA" id="ARBA00023242"/>
    </source>
</evidence>
<comment type="subcellular location">
    <subcellularLocation>
        <location evidence="1">Nucleus</location>
    </subcellularLocation>
</comment>
<evidence type="ECO:0000256" key="3">
    <source>
        <dbReference type="ARBA" id="ARBA00022771"/>
    </source>
</evidence>
<dbReference type="InterPro" id="IPR012337">
    <property type="entry name" value="RNaseH-like_sf"/>
</dbReference>
<dbReference type="AlphaFoldDB" id="A0A0C9V7A4"/>
<gene>
    <name evidence="6" type="ORF">M422DRAFT_112455</name>
</gene>
<dbReference type="SUPFAM" id="SSF53098">
    <property type="entry name" value="Ribonuclease H-like"/>
    <property type="match status" value="1"/>
</dbReference>
<keyword evidence="5" id="KW-0539">Nucleus</keyword>
<evidence type="ECO:0000256" key="1">
    <source>
        <dbReference type="ARBA" id="ARBA00004123"/>
    </source>
</evidence>
<evidence type="ECO:0000313" key="6">
    <source>
        <dbReference type="EMBL" id="KIJ33310.1"/>
    </source>
</evidence>
<evidence type="ECO:0000256" key="2">
    <source>
        <dbReference type="ARBA" id="ARBA00022723"/>
    </source>
</evidence>
<accession>A0A0C9V7A4</accession>
<feature type="non-terminal residue" evidence="6">
    <location>
        <position position="164"/>
    </location>
</feature>